<organism evidence="2 3">
    <name type="scientific">Tolypocladium ophioglossoides (strain CBS 100239)</name>
    <name type="common">Snaketongue truffleclub</name>
    <name type="synonym">Elaphocordyceps ophioglossoides</name>
    <dbReference type="NCBI Taxonomy" id="1163406"/>
    <lineage>
        <taxon>Eukaryota</taxon>
        <taxon>Fungi</taxon>
        <taxon>Dikarya</taxon>
        <taxon>Ascomycota</taxon>
        <taxon>Pezizomycotina</taxon>
        <taxon>Sordariomycetes</taxon>
        <taxon>Hypocreomycetidae</taxon>
        <taxon>Hypocreales</taxon>
        <taxon>Ophiocordycipitaceae</taxon>
        <taxon>Tolypocladium</taxon>
    </lineage>
</organism>
<name>A0A0L0NJG6_TOLOC</name>
<feature type="compositionally biased region" description="Basic and acidic residues" evidence="1">
    <location>
        <begin position="1"/>
        <end position="48"/>
    </location>
</feature>
<dbReference type="STRING" id="1163406.A0A0L0NJG6"/>
<protein>
    <submittedName>
        <fullName evidence="2">Uncharacterized protein</fullName>
    </submittedName>
</protein>
<dbReference type="AlphaFoldDB" id="A0A0L0NJG6"/>
<feature type="compositionally biased region" description="Basic and acidic residues" evidence="1">
    <location>
        <begin position="70"/>
        <end position="85"/>
    </location>
</feature>
<evidence type="ECO:0000256" key="1">
    <source>
        <dbReference type="SAM" id="MobiDB-lite"/>
    </source>
</evidence>
<feature type="region of interest" description="Disordered" evidence="1">
    <location>
        <begin position="1"/>
        <end position="136"/>
    </location>
</feature>
<gene>
    <name evidence="2" type="ORF">TOPH_01091</name>
</gene>
<feature type="region of interest" description="Disordered" evidence="1">
    <location>
        <begin position="316"/>
        <end position="345"/>
    </location>
</feature>
<dbReference type="Proteomes" id="UP000036947">
    <property type="component" value="Unassembled WGS sequence"/>
</dbReference>
<evidence type="ECO:0000313" key="2">
    <source>
        <dbReference type="EMBL" id="KND94178.1"/>
    </source>
</evidence>
<reference evidence="2 3" key="1">
    <citation type="journal article" date="2015" name="BMC Genomics">
        <title>The genome of the truffle-parasite Tolypocladium ophioglossoides and the evolution of antifungal peptaibiotics.</title>
        <authorList>
            <person name="Quandt C.A."/>
            <person name="Bushley K.E."/>
            <person name="Spatafora J.W."/>
        </authorList>
    </citation>
    <scope>NUCLEOTIDE SEQUENCE [LARGE SCALE GENOMIC DNA]</scope>
    <source>
        <strain evidence="2 3">CBS 100239</strain>
    </source>
</reference>
<keyword evidence="3" id="KW-1185">Reference proteome</keyword>
<sequence length="700" mass="77905">MGTDFHRHGHDRFRADPRDSTQDRDRDRDKGRDRDRDRDRDRERERDPPYFFDTTRRVAGPHGHFTGRSISDRPRERRPHLREGIDSSPVGGSSPVASSSARNDVASERASGKSSPSAPAPSKPQKAPPANDPVDAHVKRVTDLVCERVFWYMQRDSADKKFNKLQSDAARCKASLGDSSSAFEIIKLQRDQAEEERARCCSRVETADEKLRAAVTLVASRLNRSISEETAKPKSDGEAKERPAPDIESRLLALQRSIETAATKKLAEEAFAIKKAFQTQFESETAQFRAQLVIEKNRNDRLEKKLDELGRKFDATSDASERVDQQAPAKADQAEKATPPSTDDNALVERATEQAEQMTNFNAKIEEAIKSLVSRDELDKALQVLDNNMSAAADGPTDGQQQYPGALAGEKTRHKLLSVTKAIGCLESSLQGQDISKLPLCIQEIKQEMDAHDCSIKEQAGQQREAKSTIKTLEESVAKLSADSSAEVFEKRVKQISGPNQQDQRSMPIAASISDEHIVKVTRPQVEMRVHEITQKLGVFLDNERVKRESVDKLARQTANTASLIRSDLDGLKSEHTKYIKELGDRIIYQSTELNLQGQRVAAVESNLPAVRMEAKSHSDELATQVYSLQSWQDNFSTRLLYRDIVEHIKATVPTGVLQQLNHLSARVASVEVQLGVSDGGAVKRRKLQHGSPGTANGQQ</sequence>
<comment type="caution">
    <text evidence="2">The sequence shown here is derived from an EMBL/GenBank/DDBJ whole genome shotgun (WGS) entry which is preliminary data.</text>
</comment>
<evidence type="ECO:0000313" key="3">
    <source>
        <dbReference type="Proteomes" id="UP000036947"/>
    </source>
</evidence>
<feature type="compositionally biased region" description="Low complexity" evidence="1">
    <location>
        <begin position="87"/>
        <end position="101"/>
    </location>
</feature>
<proteinExistence type="predicted"/>
<dbReference type="OrthoDB" id="4959284at2759"/>
<feature type="region of interest" description="Disordered" evidence="1">
    <location>
        <begin position="226"/>
        <end position="246"/>
    </location>
</feature>
<accession>A0A0L0NJG6</accession>
<feature type="compositionally biased region" description="Pro residues" evidence="1">
    <location>
        <begin position="118"/>
        <end position="131"/>
    </location>
</feature>
<dbReference type="EMBL" id="LFRF01000002">
    <property type="protein sequence ID" value="KND94178.1"/>
    <property type="molecule type" value="Genomic_DNA"/>
</dbReference>